<dbReference type="PANTHER" id="PTHR22878:SF71">
    <property type="entry name" value="DYNEIN, AXONEMAL, HEAVY CHAIN 3"/>
    <property type="match status" value="1"/>
</dbReference>
<dbReference type="FunFam" id="1.10.8.720:FF:000001">
    <property type="entry name" value="dynein heavy chain 7, axonemal"/>
    <property type="match status" value="1"/>
</dbReference>
<dbReference type="FunFam" id="1.20.58.1120:FF:000005">
    <property type="entry name" value="Dynein, axonemal, heavy chain 12"/>
    <property type="match status" value="1"/>
</dbReference>
<evidence type="ECO:0000259" key="14">
    <source>
        <dbReference type="SMART" id="SM00382"/>
    </source>
</evidence>
<dbReference type="Gene3D" id="3.10.490.20">
    <property type="match status" value="1"/>
</dbReference>
<dbReference type="InterPro" id="IPR043160">
    <property type="entry name" value="Dynein_C_barrel"/>
</dbReference>
<dbReference type="InterPro" id="IPR004273">
    <property type="entry name" value="Dynein_heavy_D6_P-loop"/>
</dbReference>
<reference evidence="15" key="1">
    <citation type="submission" date="2023-03" db="UniProtKB">
        <authorList>
            <consortium name="Ensembl"/>
        </authorList>
    </citation>
    <scope>IDENTIFICATION</scope>
</reference>
<evidence type="ECO:0000256" key="9">
    <source>
        <dbReference type="ARBA" id="ARBA00023069"/>
    </source>
</evidence>
<feature type="signal peptide" evidence="13">
    <location>
        <begin position="1"/>
        <end position="26"/>
    </location>
</feature>
<dbReference type="InterPro" id="IPR041589">
    <property type="entry name" value="DNAH3_AAA_lid_1"/>
</dbReference>
<dbReference type="Pfam" id="PF03028">
    <property type="entry name" value="Dynein_heavy"/>
    <property type="match status" value="1"/>
</dbReference>
<dbReference type="Pfam" id="PF17852">
    <property type="entry name" value="Dynein_AAA_lid"/>
    <property type="match status" value="1"/>
</dbReference>
<comment type="subcellular location">
    <subcellularLocation>
        <location evidence="1">Cytoplasm</location>
        <location evidence="1">Cytoskeleton</location>
        <location evidence="1">Cilium axoneme</location>
    </subcellularLocation>
</comment>
<dbReference type="FunFam" id="3.10.490.20:FF:000001">
    <property type="entry name" value="dynein heavy chain 7, axonemal"/>
    <property type="match status" value="1"/>
</dbReference>
<dbReference type="InterPro" id="IPR041228">
    <property type="entry name" value="Dynein_C"/>
</dbReference>
<keyword evidence="8" id="KW-0175">Coiled coil</keyword>
<evidence type="ECO:0000256" key="7">
    <source>
        <dbReference type="ARBA" id="ARBA00023017"/>
    </source>
</evidence>
<dbReference type="Gene3D" id="1.20.1270.280">
    <property type="match status" value="1"/>
</dbReference>
<dbReference type="InterPro" id="IPR003593">
    <property type="entry name" value="AAA+_ATPase"/>
</dbReference>
<dbReference type="InterPro" id="IPR041466">
    <property type="entry name" value="Dynein_AAA5_ext"/>
</dbReference>
<dbReference type="InterPro" id="IPR024317">
    <property type="entry name" value="Dynein_heavy_chain_D4_dom"/>
</dbReference>
<dbReference type="GO" id="GO:0005524">
    <property type="term" value="F:ATP binding"/>
    <property type="evidence" value="ECO:0007669"/>
    <property type="project" value="UniProtKB-KW"/>
</dbReference>
<dbReference type="Pfam" id="PF12774">
    <property type="entry name" value="AAA_6"/>
    <property type="match status" value="1"/>
</dbReference>
<organism evidence="15">
    <name type="scientific">Equus asinus asinus</name>
    <dbReference type="NCBI Taxonomy" id="83772"/>
    <lineage>
        <taxon>Eukaryota</taxon>
        <taxon>Metazoa</taxon>
        <taxon>Chordata</taxon>
        <taxon>Craniata</taxon>
        <taxon>Vertebrata</taxon>
        <taxon>Euteleostomi</taxon>
        <taxon>Mammalia</taxon>
        <taxon>Eutheria</taxon>
        <taxon>Laurasiatheria</taxon>
        <taxon>Perissodactyla</taxon>
        <taxon>Equidae</taxon>
        <taxon>Equus</taxon>
    </lineage>
</organism>
<keyword evidence="11" id="KW-0206">Cytoskeleton</keyword>
<evidence type="ECO:0000313" key="15">
    <source>
        <dbReference type="Ensembl" id="ENSEASP00005010198.1"/>
    </source>
</evidence>
<evidence type="ECO:0000256" key="11">
    <source>
        <dbReference type="ARBA" id="ARBA00023212"/>
    </source>
</evidence>
<keyword evidence="5" id="KW-0547">Nucleotide-binding</keyword>
<keyword evidence="10" id="KW-0505">Motor protein</keyword>
<dbReference type="GO" id="GO:0045505">
    <property type="term" value="F:dynein intermediate chain binding"/>
    <property type="evidence" value="ECO:0007669"/>
    <property type="project" value="InterPro"/>
</dbReference>
<dbReference type="Gene3D" id="3.20.180.20">
    <property type="entry name" value="Dynein heavy chain, N-terminal domain 2"/>
    <property type="match status" value="1"/>
</dbReference>
<dbReference type="FunFam" id="3.40.50.300:FF:005585">
    <property type="entry name" value="Predicted protein"/>
    <property type="match status" value="1"/>
</dbReference>
<protein>
    <submittedName>
        <fullName evidence="15">Dynein axonemal heavy chain 3</fullName>
    </submittedName>
</protein>
<dbReference type="Gene3D" id="1.10.8.720">
    <property type="entry name" value="Region D6 of dynein motor"/>
    <property type="match status" value="1"/>
</dbReference>
<dbReference type="FunFam" id="1.20.140.100:FF:000004">
    <property type="entry name" value="Dynein axonemal heavy chain 6"/>
    <property type="match status" value="1"/>
</dbReference>
<keyword evidence="12" id="KW-0966">Cell projection</keyword>
<dbReference type="PANTHER" id="PTHR22878">
    <property type="entry name" value="DYNEIN HEAVY CHAIN 6, AXONEMAL-LIKE-RELATED"/>
    <property type="match status" value="1"/>
</dbReference>
<keyword evidence="6" id="KW-0067">ATP-binding</keyword>
<evidence type="ECO:0000256" key="5">
    <source>
        <dbReference type="ARBA" id="ARBA00022741"/>
    </source>
</evidence>
<sequence length="2247" mass="255971">MFSLSPPVELLLLCSFFRLEPIGAAASKEYSLEKNLEKMKMDWINMTFNFMKYRDTDTSILCAVDDIQLLLDDHVIKTQTMCGSPFVKPIEAECRKWEEKLVRVQEILDAWLKCQATWLYLEPIFSSEDIIAQMPEEGRKFGIVDGYWKSLMSQAVKDARVLMAADQPRMAEKLQEANLLLEDIQKGLNDYLEKKRLFFPRFFFLSNDELLEILSETKDPLRVQPHLKKCFEGIAKLEFTGSLEIVGMISSEKETVPFKQKIYPTQAKGMVEKWLQQVEQMMLASMRKVIRLGIEAYVEVPRNQWVLQWPGQVVICVSSIFWTQEVSQESNLTSCPLLCPCQDFLKKSNDQIAEIVQLVRGKLSSGARLTLGALTVIDVHARDVVAKLSADGVCDLNDFQWISQLRYYWEAKDVQVQMITTQALYGYEYLGNSPRLVITPLTDRCYRTLMGALKLNLGGAPEGPAGTGKTETTKDLAKALAKQCVVFNCSDGLDYKAMGKFFKGLAQAGAWACFDEFNRIEVEVLSVVAQQILSIQQAIIRKLKMFIFEGTELSLNPTCAVFITMNPGYAGRAELPDNLKALFRTVAMMVPDYALIGEISLYSMGFLDSRSLSQKIVATYRLCSEQLSSQHHYDYGMRAVKSVLTAAGNLKLKYPEENESVLLLRALLDVNLAKFLAQDVPLFQGIISDLFPGVVLPKPDYEVFMEVLNENIQKMKLQPVPWFIGKIIQIYEMMLVRHGYMIVGDPMGGKTCAYKVLAAALGDLHEGKEFAVEYKIINPKAITMGQLYGCFDQVSHEWTDGVLANAFREQASSVSDDRKWIIFDGPVDAVWIENMNTVLDDNKKLCLMSGEIIQMSSKMSLIFEPADLEQASPATVSRCGMIYMEPHQLGWKPLKDSYMDTLPSNLTEEHTELVRPTRSLPFPFLLVSLLLISKASCTRLHLHNSRWQEGAGNTLPVPSLTSQQIFLWLQGLFLFALVWTVAGTINADSRKKFDLFFRNLIMGMDDNHPRPKSVKLTKNNIFPERGNLVPVSELIIPTMETARQSFFLKTYLDHEIPVLFVGPTGTGKSVITNNFLLHLPKNTYLPNCINFSARTSANQTQDIIMSKLDRRRKGLFGPPIGKKAVVFVDDLNMPAKEVYGAQPPIELLRQWIDHGYWFDKKDTTRLDIVDVLLVTAMGPPGGGRNDITGRFTRHLNIISINAFEDDILTKIFSSIADWHFGKGFDVMYGRMLVQATMAIYKAAVENFLPTPSKSHYVFNLRDFSRVIQGVLLCPHTHLQDVEKFIRLWIHEVYRVFYDRLIDHEDRQVFFNMVKETTSSCFKQTVLIHLSPTGKIVDDNIRSLFFGDFFKPESDQKIYDEITDLKQLTVVMEYYLEEFNNVSKAPMSLVMFRFAIEHISRICRVLKQNKGHLLLVGIGGSGRQSASKLSTFMNSYELYQIEITKNYSSNDWREDLKKIMLQSLDWPFVDSLGKSEELELRIEYIIEHFTLSIYNNVCRSLFEKDKLLFSLLLTIGIMKEKKQINEEIWYFLLTGGVTLDNPFPNPVPEWLSEKAWAEVVRASALPKLEGLMEHLEQNAHEWKLIYDSAWPHEEKFPGSWRFLQGLERMVILRCLRPDKMVPAVREFIAEHMGKEYIDAPTFDLQGSYNDSNCCAPLIFVLSPGADPMAGLLKFADDLGMGGTRTQTISLGQGQGPIAARMINTAIKDGTWVVLQNCHLATSWMPALEKICEEVIVPESTNIRFRLWLTSYPSEKFPVSILQNGIKMTNEPPKGLRANLLRSYLNDPISDPVFFQSCTKAVMWQKLLFGLCFFHAIVQERRNFGPLGWNIPYEFNESDLRISMRQIQMFLNDYKEVPFEALTYLTGECNYGGRVTDDKDRRLLLSLLSMFYCKEIEQDHYFLAPGDTYYIPPHGSYQSYIDYLRNLPITAHPEVFGLHENADITKDNQETNQLFQGVLLTLPRQSGGSGKSPQDLAQDILSKLPSDFDLEVIMKLYPVVYEESMNTVLRQELIRFNRLTKVVRRSLIDLGRAIKGQVLMSSELEDVFSSMLVGKVPAMWMAKSYPSLKPLGGYVADLLARLAFFQDWVDNGPPVVFWISGFYFTQSFLTGVSQNYARKYTIPIDHIGFEFESIAFSYSSSNNPEDGAYIKGLFLEGARWDRKTMQIGESLPKILYDPLPIIWLKPGESAMFLHQNIYVCPVYKTSARRGTLSTTGHSTNYVLSIELPTARPQKHWINRGVASLCQLDN</sequence>
<dbReference type="InterPro" id="IPR027417">
    <property type="entry name" value="P-loop_NTPase"/>
</dbReference>
<dbReference type="FunFam" id="3.20.180.20:FF:000003">
    <property type="entry name" value="Dynein heavy chain 12, axonemal"/>
    <property type="match status" value="1"/>
</dbReference>
<dbReference type="InterPro" id="IPR035699">
    <property type="entry name" value="AAA_6"/>
</dbReference>
<dbReference type="Pfam" id="PF18198">
    <property type="entry name" value="AAA_lid_11"/>
    <property type="match status" value="1"/>
</dbReference>
<comment type="similarity">
    <text evidence="2">Belongs to the dynein heavy chain family.</text>
</comment>
<keyword evidence="9" id="KW-0969">Cilium</keyword>
<dbReference type="Gene3D" id="1.20.58.1120">
    <property type="match status" value="1"/>
</dbReference>
<dbReference type="SMART" id="SM00382">
    <property type="entry name" value="AAA"/>
    <property type="match status" value="2"/>
</dbReference>
<dbReference type="Pfam" id="PF12775">
    <property type="entry name" value="AAA_7"/>
    <property type="match status" value="1"/>
</dbReference>
<dbReference type="GO" id="GO:0005874">
    <property type="term" value="C:microtubule"/>
    <property type="evidence" value="ECO:0007669"/>
    <property type="project" value="UniProtKB-KW"/>
</dbReference>
<dbReference type="Ensembl" id="ENSEAST00005011095.1">
    <property type="protein sequence ID" value="ENSEASP00005010198.1"/>
    <property type="gene ID" value="ENSEASG00005007209.1"/>
</dbReference>
<dbReference type="Pfam" id="PF17857">
    <property type="entry name" value="AAA_lid_1"/>
    <property type="match status" value="1"/>
</dbReference>
<evidence type="ECO:0000256" key="12">
    <source>
        <dbReference type="ARBA" id="ARBA00023273"/>
    </source>
</evidence>
<keyword evidence="3" id="KW-0963">Cytoplasm</keyword>
<evidence type="ECO:0000256" key="4">
    <source>
        <dbReference type="ARBA" id="ARBA00022701"/>
    </source>
</evidence>
<dbReference type="FunFam" id="3.40.50.300:FF:001328">
    <property type="entry name" value="Dynein heavy chain 6, axonemal"/>
    <property type="match status" value="1"/>
</dbReference>
<keyword evidence="4" id="KW-0493">Microtubule</keyword>
<accession>A0A8C4LL03</accession>
<dbReference type="Gene3D" id="3.40.50.300">
    <property type="entry name" value="P-loop containing nucleotide triphosphate hydrolases"/>
    <property type="match status" value="4"/>
</dbReference>
<dbReference type="InterPro" id="IPR042222">
    <property type="entry name" value="Dynein_2_N"/>
</dbReference>
<dbReference type="FunFam" id="1.20.920.30:FF:000002">
    <property type="entry name" value="Dynein axonemal heavy chain 3"/>
    <property type="match status" value="1"/>
</dbReference>
<evidence type="ECO:0000256" key="1">
    <source>
        <dbReference type="ARBA" id="ARBA00004430"/>
    </source>
</evidence>
<keyword evidence="13" id="KW-0732">Signal</keyword>
<dbReference type="InterPro" id="IPR026983">
    <property type="entry name" value="DHC"/>
</dbReference>
<feature type="chain" id="PRO_5034090550" evidence="13">
    <location>
        <begin position="27"/>
        <end position="2247"/>
    </location>
</feature>
<dbReference type="InterPro" id="IPR042228">
    <property type="entry name" value="Dynein_linker_3"/>
</dbReference>
<evidence type="ECO:0000256" key="13">
    <source>
        <dbReference type="SAM" id="SignalP"/>
    </source>
</evidence>
<dbReference type="GO" id="GO:0051959">
    <property type="term" value="F:dynein light intermediate chain binding"/>
    <property type="evidence" value="ECO:0007669"/>
    <property type="project" value="InterPro"/>
</dbReference>
<dbReference type="GO" id="GO:0008569">
    <property type="term" value="F:minus-end-directed microtubule motor activity"/>
    <property type="evidence" value="ECO:0007669"/>
    <property type="project" value="InterPro"/>
</dbReference>
<dbReference type="GO" id="GO:0030286">
    <property type="term" value="C:dynein complex"/>
    <property type="evidence" value="ECO:0007669"/>
    <property type="project" value="UniProtKB-KW"/>
</dbReference>
<dbReference type="InterPro" id="IPR042219">
    <property type="entry name" value="AAA_lid_11_sf"/>
</dbReference>
<dbReference type="Pfam" id="PF18199">
    <property type="entry name" value="Dynein_C"/>
    <property type="match status" value="1"/>
</dbReference>
<dbReference type="GO" id="GO:0003341">
    <property type="term" value="P:cilium movement"/>
    <property type="evidence" value="ECO:0007669"/>
    <property type="project" value="UniProtKB-ARBA"/>
</dbReference>
<feature type="domain" description="AAA+ ATPase" evidence="14">
    <location>
        <begin position="455"/>
        <end position="594"/>
    </location>
</feature>
<dbReference type="Pfam" id="PF12780">
    <property type="entry name" value="AAA_8"/>
    <property type="match status" value="1"/>
</dbReference>
<dbReference type="Gene3D" id="1.20.140.100">
    <property type="entry name" value="Dynein heavy chain, N-terminal domain 2"/>
    <property type="match status" value="1"/>
</dbReference>
<dbReference type="FunFam" id="1.10.8.710:FF:000004">
    <property type="entry name" value="Dynein axonemal heavy chain 6"/>
    <property type="match status" value="1"/>
</dbReference>
<keyword evidence="7" id="KW-0243">Dynein</keyword>
<dbReference type="SUPFAM" id="SSF52540">
    <property type="entry name" value="P-loop containing nucleoside triphosphate hydrolases"/>
    <property type="match status" value="3"/>
</dbReference>
<dbReference type="Pfam" id="PF08393">
    <property type="entry name" value="DHC_N2"/>
    <property type="match status" value="1"/>
</dbReference>
<dbReference type="FunFam" id="3.40.50.300:FF:000362">
    <property type="entry name" value="Dynein, axonemal, heavy chain 6"/>
    <property type="match status" value="1"/>
</dbReference>
<evidence type="ECO:0000256" key="8">
    <source>
        <dbReference type="ARBA" id="ARBA00023054"/>
    </source>
</evidence>
<evidence type="ECO:0000256" key="6">
    <source>
        <dbReference type="ARBA" id="ARBA00022840"/>
    </source>
</evidence>
<dbReference type="FunFam" id="1.20.1270.280:FF:000001">
    <property type="entry name" value="dynein heavy chain 7, axonemal"/>
    <property type="match status" value="1"/>
</dbReference>
<name>A0A8C4LL03_EQUAS</name>
<dbReference type="InterPro" id="IPR043157">
    <property type="entry name" value="Dynein_AAA1S"/>
</dbReference>
<dbReference type="Gene3D" id="1.10.8.710">
    <property type="match status" value="1"/>
</dbReference>
<proteinExistence type="inferred from homology"/>
<dbReference type="InterPro" id="IPR013602">
    <property type="entry name" value="Dynein_heavy_linker"/>
</dbReference>
<feature type="domain" description="AAA+ ATPase" evidence="14">
    <location>
        <begin position="1054"/>
        <end position="1201"/>
    </location>
</feature>
<dbReference type="FunFam" id="3.40.50.300:FF:000063">
    <property type="entry name" value="dynein heavy chain 6, axonemal"/>
    <property type="match status" value="1"/>
</dbReference>
<dbReference type="GO" id="GO:0005930">
    <property type="term" value="C:axoneme"/>
    <property type="evidence" value="ECO:0007669"/>
    <property type="project" value="UniProtKB-SubCell"/>
</dbReference>
<evidence type="ECO:0000256" key="10">
    <source>
        <dbReference type="ARBA" id="ARBA00023175"/>
    </source>
</evidence>
<evidence type="ECO:0000256" key="2">
    <source>
        <dbReference type="ARBA" id="ARBA00008887"/>
    </source>
</evidence>
<dbReference type="Gene3D" id="1.20.920.30">
    <property type="match status" value="1"/>
</dbReference>
<evidence type="ECO:0000256" key="3">
    <source>
        <dbReference type="ARBA" id="ARBA00022490"/>
    </source>
</evidence>
<dbReference type="InterPro" id="IPR041658">
    <property type="entry name" value="AAA_lid_11"/>
</dbReference>